<dbReference type="PRINTS" id="PR00081">
    <property type="entry name" value="GDHRDH"/>
</dbReference>
<dbReference type="SMART" id="SM00822">
    <property type="entry name" value="PKS_KR"/>
    <property type="match status" value="1"/>
</dbReference>
<evidence type="ECO:0000313" key="7">
    <source>
        <dbReference type="Proteomes" id="UP000305654"/>
    </source>
</evidence>
<dbReference type="EMBL" id="VCDI01000014">
    <property type="protein sequence ID" value="TLU70574.1"/>
    <property type="molecule type" value="Genomic_DNA"/>
</dbReference>
<comment type="caution">
    <text evidence="6">The sequence shown here is derived from an EMBL/GenBank/DDBJ whole genome shotgun (WGS) entry which is preliminary data.</text>
</comment>
<dbReference type="PANTHER" id="PTHR44196">
    <property type="entry name" value="DEHYDROGENASE/REDUCTASE SDR FAMILY MEMBER 7B"/>
    <property type="match status" value="1"/>
</dbReference>
<dbReference type="Pfam" id="PF00106">
    <property type="entry name" value="adh_short"/>
    <property type="match status" value="1"/>
</dbReference>
<comment type="similarity">
    <text evidence="1 3">Belongs to the short-chain dehydrogenases/reductases (SDR) family.</text>
</comment>
<dbReference type="Gene3D" id="3.40.50.720">
    <property type="entry name" value="NAD(P)-binding Rossmann-like Domain"/>
    <property type="match status" value="1"/>
</dbReference>
<keyword evidence="4" id="KW-0812">Transmembrane</keyword>
<dbReference type="PROSITE" id="PS00061">
    <property type="entry name" value="ADH_SHORT"/>
    <property type="match status" value="1"/>
</dbReference>
<accession>A0A5R9IYL6</accession>
<dbReference type="PANTHER" id="PTHR44196:SF1">
    <property type="entry name" value="DEHYDROGENASE_REDUCTASE SDR FAMILY MEMBER 7B"/>
    <property type="match status" value="1"/>
</dbReference>
<evidence type="ECO:0000313" key="6">
    <source>
        <dbReference type="EMBL" id="TLU70574.1"/>
    </source>
</evidence>
<dbReference type="PRINTS" id="PR00080">
    <property type="entry name" value="SDRFAMILY"/>
</dbReference>
<organism evidence="6 7">
    <name type="scientific">Lichenicoccus roseus</name>
    <dbReference type="NCBI Taxonomy" id="2683649"/>
    <lineage>
        <taxon>Bacteria</taxon>
        <taxon>Pseudomonadati</taxon>
        <taxon>Pseudomonadota</taxon>
        <taxon>Alphaproteobacteria</taxon>
        <taxon>Acetobacterales</taxon>
        <taxon>Acetobacteraceae</taxon>
        <taxon>Lichenicoccus</taxon>
    </lineage>
</organism>
<dbReference type="OrthoDB" id="9781689at2"/>
<dbReference type="InterPro" id="IPR057326">
    <property type="entry name" value="KR_dom"/>
</dbReference>
<name>A0A5R9IYL6_9PROT</name>
<gene>
    <name evidence="6" type="ORF">FE263_21355</name>
</gene>
<dbReference type="SUPFAM" id="SSF51735">
    <property type="entry name" value="NAD(P)-binding Rossmann-fold domains"/>
    <property type="match status" value="1"/>
</dbReference>
<dbReference type="InterPro" id="IPR020904">
    <property type="entry name" value="Sc_DH/Rdtase_CS"/>
</dbReference>
<evidence type="ECO:0000259" key="5">
    <source>
        <dbReference type="SMART" id="SM00822"/>
    </source>
</evidence>
<proteinExistence type="inferred from homology"/>
<sequence>MTRPSLKPIAEQVIVITGGTSGIGLTTARMLAEHGAKLFLVARNEEALRALSAEIRGKGGTADYAVADVADYEHLQAASAKAIATFGGFDTWINDAGAFIYGRLDEVSLADQRRLFNVTYWGVVHGTLIAAEHLKVTGGAVINVGSVLGEIAIPYQGPYCASKFAVKGFTEAFRREAEASHHPISVTLIKPAAINTPFTDHARNRMDSKGTRNPPPAYDAHLVARAIMHACTTPVRDLTIGGAGGISMVVGNRMAPRVMDWMFAKFGHTSMTTELEGDKAQRDNLYEPREDLHDESSLHPLTRRTSLALEVQLNPGPTAAVAGGLAAIALAVGSTRRRLSRRR</sequence>
<reference evidence="6 7" key="1">
    <citation type="submission" date="2019-05" db="EMBL/GenBank/DDBJ databases">
        <authorList>
            <person name="Pankratov T."/>
            <person name="Grouzdev D."/>
        </authorList>
    </citation>
    <scope>NUCLEOTIDE SEQUENCE [LARGE SCALE GENOMIC DNA]</scope>
    <source>
        <strain evidence="6 7">KEBCLARHB70R</strain>
    </source>
</reference>
<keyword evidence="4" id="KW-0472">Membrane</keyword>
<feature type="transmembrane region" description="Helical" evidence="4">
    <location>
        <begin position="316"/>
        <end position="333"/>
    </location>
</feature>
<keyword evidence="7" id="KW-1185">Reference proteome</keyword>
<dbReference type="GO" id="GO:0016491">
    <property type="term" value="F:oxidoreductase activity"/>
    <property type="evidence" value="ECO:0007669"/>
    <property type="project" value="UniProtKB-KW"/>
</dbReference>
<keyword evidence="2" id="KW-0560">Oxidoreductase</keyword>
<evidence type="ECO:0000256" key="2">
    <source>
        <dbReference type="ARBA" id="ARBA00023002"/>
    </source>
</evidence>
<evidence type="ECO:0000256" key="3">
    <source>
        <dbReference type="RuleBase" id="RU000363"/>
    </source>
</evidence>
<dbReference type="NCBIfam" id="NF005495">
    <property type="entry name" value="PRK07109.1"/>
    <property type="match status" value="1"/>
</dbReference>
<dbReference type="InterPro" id="IPR036291">
    <property type="entry name" value="NAD(P)-bd_dom_sf"/>
</dbReference>
<protein>
    <submittedName>
        <fullName evidence="6">SDR family oxidoreductase</fullName>
    </submittedName>
</protein>
<dbReference type="InterPro" id="IPR002347">
    <property type="entry name" value="SDR_fam"/>
</dbReference>
<keyword evidence="4" id="KW-1133">Transmembrane helix</keyword>
<evidence type="ECO:0000256" key="4">
    <source>
        <dbReference type="SAM" id="Phobius"/>
    </source>
</evidence>
<feature type="domain" description="Ketoreductase" evidence="5">
    <location>
        <begin position="12"/>
        <end position="197"/>
    </location>
</feature>
<dbReference type="Proteomes" id="UP000305654">
    <property type="component" value="Unassembled WGS sequence"/>
</dbReference>
<dbReference type="AlphaFoldDB" id="A0A5R9IYL6"/>
<evidence type="ECO:0000256" key="1">
    <source>
        <dbReference type="ARBA" id="ARBA00006484"/>
    </source>
</evidence>
<dbReference type="GO" id="GO:0016020">
    <property type="term" value="C:membrane"/>
    <property type="evidence" value="ECO:0007669"/>
    <property type="project" value="TreeGrafter"/>
</dbReference>